<dbReference type="AlphaFoldDB" id="A0A1S2VIH3"/>
<dbReference type="OrthoDB" id="7631574at2"/>
<protein>
    <submittedName>
        <fullName evidence="3">Two-component system response regulator</fullName>
    </submittedName>
</protein>
<dbReference type="Proteomes" id="UP000181790">
    <property type="component" value="Unassembled WGS sequence"/>
</dbReference>
<gene>
    <name evidence="3" type="ORF">BLX24_13265</name>
</gene>
<sequence>MIAPFQTRFIHILLADDDEDDRFLIKEAFQRQFTNCQVSTVDNGEELLDFLNDYDQEEAFNRQLPDLILLDLNMPRLDGRNALKLIKQNPAWRHIPIIIMTTSDASPDIELSYLNGANSFITKPATFQQLTHVASVIGQYWFDVVTTCNHTVEK</sequence>
<reference evidence="3 4" key="1">
    <citation type="submission" date="2016-10" db="EMBL/GenBank/DDBJ databases">
        <title>Arsenicibacter rosenii gen. nov., sp. nov., an efficient arsenic-methylating bacterium isolated from an arsenic-contaminated paddy soil.</title>
        <authorList>
            <person name="Huang K."/>
        </authorList>
    </citation>
    <scope>NUCLEOTIDE SEQUENCE [LARGE SCALE GENOMIC DNA]</scope>
    <source>
        <strain evidence="3 4">SM-1</strain>
    </source>
</reference>
<accession>A0A1S2VIH3</accession>
<dbReference type="EMBL" id="MORL01000006">
    <property type="protein sequence ID" value="OIN58539.1"/>
    <property type="molecule type" value="Genomic_DNA"/>
</dbReference>
<dbReference type="PANTHER" id="PTHR44520">
    <property type="entry name" value="RESPONSE REGULATOR RCP1-RELATED"/>
    <property type="match status" value="1"/>
</dbReference>
<dbReference type="PANTHER" id="PTHR44520:SF2">
    <property type="entry name" value="RESPONSE REGULATOR RCP1"/>
    <property type="match status" value="1"/>
</dbReference>
<dbReference type="InterPro" id="IPR011006">
    <property type="entry name" value="CheY-like_superfamily"/>
</dbReference>
<feature type="modified residue" description="4-aspartylphosphate" evidence="1">
    <location>
        <position position="71"/>
    </location>
</feature>
<keyword evidence="4" id="KW-1185">Reference proteome</keyword>
<name>A0A1S2VIH3_9BACT</name>
<comment type="caution">
    <text evidence="3">The sequence shown here is derived from an EMBL/GenBank/DDBJ whole genome shotgun (WGS) entry which is preliminary data.</text>
</comment>
<organism evidence="3 4">
    <name type="scientific">Arsenicibacter rosenii</name>
    <dbReference type="NCBI Taxonomy" id="1750698"/>
    <lineage>
        <taxon>Bacteria</taxon>
        <taxon>Pseudomonadati</taxon>
        <taxon>Bacteroidota</taxon>
        <taxon>Cytophagia</taxon>
        <taxon>Cytophagales</taxon>
        <taxon>Spirosomataceae</taxon>
        <taxon>Arsenicibacter</taxon>
    </lineage>
</organism>
<dbReference type="Gene3D" id="3.40.50.2300">
    <property type="match status" value="1"/>
</dbReference>
<dbReference type="InterPro" id="IPR001789">
    <property type="entry name" value="Sig_transdc_resp-reg_receiver"/>
</dbReference>
<dbReference type="Pfam" id="PF00072">
    <property type="entry name" value="Response_reg"/>
    <property type="match status" value="1"/>
</dbReference>
<dbReference type="SMART" id="SM00448">
    <property type="entry name" value="REC"/>
    <property type="match status" value="1"/>
</dbReference>
<dbReference type="CDD" id="cd17557">
    <property type="entry name" value="REC_Rcp-like"/>
    <property type="match status" value="1"/>
</dbReference>
<keyword evidence="1" id="KW-0597">Phosphoprotein</keyword>
<dbReference type="SUPFAM" id="SSF52172">
    <property type="entry name" value="CheY-like"/>
    <property type="match status" value="1"/>
</dbReference>
<dbReference type="GO" id="GO:0000160">
    <property type="term" value="P:phosphorelay signal transduction system"/>
    <property type="evidence" value="ECO:0007669"/>
    <property type="project" value="InterPro"/>
</dbReference>
<dbReference type="InterPro" id="IPR052893">
    <property type="entry name" value="TCS_response_regulator"/>
</dbReference>
<proteinExistence type="predicted"/>
<evidence type="ECO:0000256" key="1">
    <source>
        <dbReference type="PROSITE-ProRule" id="PRU00169"/>
    </source>
</evidence>
<dbReference type="PROSITE" id="PS50110">
    <property type="entry name" value="RESPONSE_REGULATORY"/>
    <property type="match status" value="1"/>
</dbReference>
<evidence type="ECO:0000313" key="4">
    <source>
        <dbReference type="Proteomes" id="UP000181790"/>
    </source>
</evidence>
<evidence type="ECO:0000313" key="3">
    <source>
        <dbReference type="EMBL" id="OIN58539.1"/>
    </source>
</evidence>
<feature type="domain" description="Response regulatory" evidence="2">
    <location>
        <begin position="11"/>
        <end position="138"/>
    </location>
</feature>
<evidence type="ECO:0000259" key="2">
    <source>
        <dbReference type="PROSITE" id="PS50110"/>
    </source>
</evidence>
<dbReference type="RefSeq" id="WP_071503648.1">
    <property type="nucleotide sequence ID" value="NZ_MORL01000006.1"/>
</dbReference>